<dbReference type="Gene3D" id="3.30.70.270">
    <property type="match status" value="2"/>
</dbReference>
<keyword evidence="3" id="KW-0548">Nucleotidyltransferase</keyword>
<dbReference type="InterPro" id="IPR000477">
    <property type="entry name" value="RT_dom"/>
</dbReference>
<dbReference type="OrthoDB" id="7761160at2759"/>
<dbReference type="PROSITE" id="PS50175">
    <property type="entry name" value="ASP_PROT_RETROV"/>
    <property type="match status" value="1"/>
</dbReference>
<dbReference type="Gene3D" id="2.40.70.10">
    <property type="entry name" value="Acid Proteases"/>
    <property type="match status" value="1"/>
</dbReference>
<organism evidence="11 12">
    <name type="scientific">Polypedilum vanderplanki</name>
    <name type="common">Sleeping chironomid midge</name>
    <dbReference type="NCBI Taxonomy" id="319348"/>
    <lineage>
        <taxon>Eukaryota</taxon>
        <taxon>Metazoa</taxon>
        <taxon>Ecdysozoa</taxon>
        <taxon>Arthropoda</taxon>
        <taxon>Hexapoda</taxon>
        <taxon>Insecta</taxon>
        <taxon>Pterygota</taxon>
        <taxon>Neoptera</taxon>
        <taxon>Endopterygota</taxon>
        <taxon>Diptera</taxon>
        <taxon>Nematocera</taxon>
        <taxon>Chironomoidea</taxon>
        <taxon>Chironomidae</taxon>
        <taxon>Chironominae</taxon>
        <taxon>Polypedilum</taxon>
        <taxon>Polypedilum</taxon>
    </lineage>
</organism>
<dbReference type="SUPFAM" id="SSF56672">
    <property type="entry name" value="DNA/RNA polymerases"/>
    <property type="match status" value="1"/>
</dbReference>
<evidence type="ECO:0000256" key="3">
    <source>
        <dbReference type="ARBA" id="ARBA00022695"/>
    </source>
</evidence>
<dbReference type="FunFam" id="3.10.20.370:FF:000001">
    <property type="entry name" value="Retrovirus-related Pol polyprotein from transposon 17.6-like protein"/>
    <property type="match status" value="1"/>
</dbReference>
<dbReference type="GO" id="GO:0004519">
    <property type="term" value="F:endonuclease activity"/>
    <property type="evidence" value="ECO:0007669"/>
    <property type="project" value="UniProtKB-KW"/>
</dbReference>
<evidence type="ECO:0000313" key="12">
    <source>
        <dbReference type="Proteomes" id="UP001107558"/>
    </source>
</evidence>
<dbReference type="Pfam" id="PF00078">
    <property type="entry name" value="RVT_1"/>
    <property type="match status" value="1"/>
</dbReference>
<dbReference type="GO" id="GO:0006508">
    <property type="term" value="P:proteolysis"/>
    <property type="evidence" value="ECO:0007669"/>
    <property type="project" value="InterPro"/>
</dbReference>
<dbReference type="EMBL" id="JADBJN010000002">
    <property type="protein sequence ID" value="KAG5678810.1"/>
    <property type="molecule type" value="Genomic_DNA"/>
</dbReference>
<feature type="domain" description="Peptidase A2" evidence="8">
    <location>
        <begin position="20"/>
        <end position="107"/>
    </location>
</feature>
<dbReference type="Gene3D" id="3.30.420.10">
    <property type="entry name" value="Ribonuclease H-like superfamily/Ribonuclease H"/>
    <property type="match status" value="1"/>
</dbReference>
<dbReference type="PANTHER" id="PTHR37984:SF5">
    <property type="entry name" value="PROTEIN NYNRIN-LIKE"/>
    <property type="match status" value="1"/>
</dbReference>
<dbReference type="Pfam" id="PF00665">
    <property type="entry name" value="rve"/>
    <property type="match status" value="1"/>
</dbReference>
<keyword evidence="6" id="KW-0378">Hydrolase</keyword>
<evidence type="ECO:0000256" key="6">
    <source>
        <dbReference type="ARBA" id="ARBA00022801"/>
    </source>
</evidence>
<dbReference type="Proteomes" id="UP001107558">
    <property type="component" value="Chromosome 2"/>
</dbReference>
<gene>
    <name evidence="11" type="ORF">PVAND_008444</name>
</gene>
<name>A0A9J6C9T2_POLVA</name>
<evidence type="ECO:0000313" key="11">
    <source>
        <dbReference type="EMBL" id="KAG5678810.1"/>
    </source>
</evidence>
<evidence type="ECO:0000259" key="8">
    <source>
        <dbReference type="PROSITE" id="PS50175"/>
    </source>
</evidence>
<dbReference type="InterPro" id="IPR041588">
    <property type="entry name" value="Integrase_H2C2"/>
</dbReference>
<reference evidence="11" key="1">
    <citation type="submission" date="2021-03" db="EMBL/GenBank/DDBJ databases">
        <title>Chromosome level genome of the anhydrobiotic midge Polypedilum vanderplanki.</title>
        <authorList>
            <person name="Yoshida Y."/>
            <person name="Kikawada T."/>
            <person name="Gusev O."/>
        </authorList>
    </citation>
    <scope>NUCLEOTIDE SEQUENCE</scope>
    <source>
        <strain evidence="11">NIAS01</strain>
        <tissue evidence="11">Whole body or cell culture</tissue>
    </source>
</reference>
<keyword evidence="4" id="KW-0540">Nuclease</keyword>
<dbReference type="GO" id="GO:0042575">
    <property type="term" value="C:DNA polymerase complex"/>
    <property type="evidence" value="ECO:0007669"/>
    <property type="project" value="UniProtKB-ARBA"/>
</dbReference>
<keyword evidence="7" id="KW-0695">RNA-directed DNA polymerase</keyword>
<comment type="caution">
    <text evidence="11">The sequence shown here is derived from an EMBL/GenBank/DDBJ whole genome shotgun (WGS) entry which is preliminary data.</text>
</comment>
<dbReference type="PROSITE" id="PS50994">
    <property type="entry name" value="INTEGRASE"/>
    <property type="match status" value="1"/>
</dbReference>
<dbReference type="Gene3D" id="1.10.340.70">
    <property type="match status" value="1"/>
</dbReference>
<evidence type="ECO:0000256" key="2">
    <source>
        <dbReference type="ARBA" id="ARBA00022679"/>
    </source>
</evidence>
<dbReference type="PANTHER" id="PTHR37984">
    <property type="entry name" value="PROTEIN CBG26694"/>
    <property type="match status" value="1"/>
</dbReference>
<dbReference type="GO" id="GO:0003676">
    <property type="term" value="F:nucleic acid binding"/>
    <property type="evidence" value="ECO:0007669"/>
    <property type="project" value="InterPro"/>
</dbReference>
<dbReference type="InterPro" id="IPR041373">
    <property type="entry name" value="RT_RNaseH"/>
</dbReference>
<dbReference type="Pfam" id="PF17921">
    <property type="entry name" value="Integrase_H2C2"/>
    <property type="match status" value="1"/>
</dbReference>
<dbReference type="GO" id="GO:0003964">
    <property type="term" value="F:RNA-directed DNA polymerase activity"/>
    <property type="evidence" value="ECO:0007669"/>
    <property type="project" value="UniProtKB-KW"/>
</dbReference>
<dbReference type="CDD" id="cd01647">
    <property type="entry name" value="RT_LTR"/>
    <property type="match status" value="1"/>
</dbReference>
<dbReference type="InterPro" id="IPR043128">
    <property type="entry name" value="Rev_trsase/Diguanyl_cyclase"/>
</dbReference>
<dbReference type="InterPro" id="IPR001995">
    <property type="entry name" value="Peptidase_A2_cat"/>
</dbReference>
<dbReference type="EC" id="2.7.7.49" evidence="1"/>
<proteinExistence type="predicted"/>
<dbReference type="Gene3D" id="3.10.10.10">
    <property type="entry name" value="HIV Type 1 Reverse Transcriptase, subunit A, domain 1"/>
    <property type="match status" value="1"/>
</dbReference>
<keyword evidence="2" id="KW-0808">Transferase</keyword>
<dbReference type="InterPro" id="IPR012337">
    <property type="entry name" value="RNaseH-like_sf"/>
</dbReference>
<dbReference type="CDD" id="cd00303">
    <property type="entry name" value="retropepsin_like"/>
    <property type="match status" value="1"/>
</dbReference>
<accession>A0A9J6C9T2</accession>
<dbReference type="GO" id="GO:0015074">
    <property type="term" value="P:DNA integration"/>
    <property type="evidence" value="ECO:0007669"/>
    <property type="project" value="InterPro"/>
</dbReference>
<evidence type="ECO:0000256" key="1">
    <source>
        <dbReference type="ARBA" id="ARBA00012493"/>
    </source>
</evidence>
<dbReference type="InterPro" id="IPR036397">
    <property type="entry name" value="RNaseH_sf"/>
</dbReference>
<dbReference type="InterPro" id="IPR001584">
    <property type="entry name" value="Integrase_cat-core"/>
</dbReference>
<evidence type="ECO:0000259" key="10">
    <source>
        <dbReference type="PROSITE" id="PS50994"/>
    </source>
</evidence>
<evidence type="ECO:0000256" key="7">
    <source>
        <dbReference type="ARBA" id="ARBA00022918"/>
    </source>
</evidence>
<dbReference type="AlphaFoldDB" id="A0A9J6C9T2"/>
<dbReference type="InterPro" id="IPR043502">
    <property type="entry name" value="DNA/RNA_pol_sf"/>
</dbReference>
<dbReference type="SUPFAM" id="SSF50630">
    <property type="entry name" value="Acid proteases"/>
    <property type="match status" value="1"/>
</dbReference>
<evidence type="ECO:0000256" key="5">
    <source>
        <dbReference type="ARBA" id="ARBA00022759"/>
    </source>
</evidence>
<keyword evidence="12" id="KW-1185">Reference proteome</keyword>
<protein>
    <recommendedName>
        <fullName evidence="1">RNA-directed DNA polymerase</fullName>
        <ecNumber evidence="1">2.7.7.49</ecNumber>
    </recommendedName>
</protein>
<evidence type="ECO:0000259" key="9">
    <source>
        <dbReference type="PROSITE" id="PS50878"/>
    </source>
</evidence>
<sequence length="1029" mass="119799">MERTDGSQLLLKCNIIDLEVSCLLDTGAEISVLGQGSEEIIKKAQSLPIDRKINIITAGGEKHAGTIKRLPVHYENETKLIQFIHAPSIKVPIALGMNFFNAWGIKLMRKKSREIFKMCVENNDSEVENDSANEDSGNEEQEEAYELTKEEKLKVEEALRDIRFSDGDVIGLQRVIQHHIDTGDAEPIFSLPYRYNPNVKEKIQAIIERWLALGVIEPSISNWRLPIITVLKSDKSLRLCLDARKLNAITKKDLHMPPNVLHKIGNLPQHAKYFLRLDFNEAFLQTELSKESRKKTAFALPGIGEYQFVRMPFGLTNSPATQSRLMEKIFEGVNTDYVSHYLDDVIIMGHSFTHLIENIKIVAKKLNEWGLTVSRKKTSSVLRSVRILGHVVDERGIHVDERKTRAVMKWQKPMTGKEMQRFLGFCNWYRRFIKNYAEMAAPLYEICNKKKIKAEDWSEVRNKQFEKLKKCMCNAPVLRTPDWTKKMIIQTDASDDGIGAVLAQIDNEGNEYVIEYYSYSFKKNEKKYTATEKEMLAVIKATRKFKYYIEYNELMIISDHHALKYLTKMKLLNGRLARWILELQPYVNKIVHRAGKLMTVADAISRARYDSMYESNLRTIDSQDVSWYDEFIEEIIENADNYPQYVVQNEKIFKKIPWKRNELDDDYKEIPRTEKIVEIIKKAHEKTCHAGLKGTWYEVAKYYWWPNMKNDIREQLDTCTSCASVKFPNYNLRAPLGTCRVPNNTMEALSIDIKGTLPRAGIMQYRNIITVIDLLSRFAWAKRVTDCTSNKIKQFLEEIFNDQQTTPKYLYHDNGKVFISHDFQEFLRRKNIRSLPTATHHPQANPVERFNRNLTQAIRFEIIKNVNRHNVWATALNEIVRNLNERVNAVTGYAPYEVHYGRIPDPMTYADAPKNDEIHKKIKEIARKRTILRYLQNRKQFNERAFRRDFQVGELVMVRIFHLSNTEKSVTGKLFPPYNLAKVVAKISAHDYKVKKLNNDEVVVNTKHLKNISTRLQEKLAYLFETNDA</sequence>
<keyword evidence="5" id="KW-0255">Endonuclease</keyword>
<dbReference type="InterPro" id="IPR021109">
    <property type="entry name" value="Peptidase_aspartic_dom_sf"/>
</dbReference>
<feature type="domain" description="Integrase catalytic" evidence="10">
    <location>
        <begin position="738"/>
        <end position="903"/>
    </location>
</feature>
<dbReference type="CDD" id="cd09274">
    <property type="entry name" value="RNase_HI_RT_Ty3"/>
    <property type="match status" value="1"/>
</dbReference>
<dbReference type="GO" id="GO:0004190">
    <property type="term" value="F:aspartic-type endopeptidase activity"/>
    <property type="evidence" value="ECO:0007669"/>
    <property type="project" value="InterPro"/>
</dbReference>
<dbReference type="FunFam" id="3.30.70.270:FF:000020">
    <property type="entry name" value="Transposon Tf2-6 polyprotein-like Protein"/>
    <property type="match status" value="1"/>
</dbReference>
<dbReference type="InterPro" id="IPR050951">
    <property type="entry name" value="Retrovirus_Pol_polyprotein"/>
</dbReference>
<feature type="domain" description="Reverse transcriptase" evidence="9">
    <location>
        <begin position="209"/>
        <end position="392"/>
    </location>
</feature>
<dbReference type="PROSITE" id="PS50878">
    <property type="entry name" value="RT_POL"/>
    <property type="match status" value="1"/>
</dbReference>
<evidence type="ECO:0000256" key="4">
    <source>
        <dbReference type="ARBA" id="ARBA00022722"/>
    </source>
</evidence>
<dbReference type="SUPFAM" id="SSF53098">
    <property type="entry name" value="Ribonuclease H-like"/>
    <property type="match status" value="1"/>
</dbReference>
<dbReference type="Pfam" id="PF17917">
    <property type="entry name" value="RT_RNaseH"/>
    <property type="match status" value="1"/>
</dbReference>